<evidence type="ECO:0000256" key="1">
    <source>
        <dbReference type="SAM" id="MobiDB-lite"/>
    </source>
</evidence>
<dbReference type="AlphaFoldDB" id="A0A177K6L9"/>
<name>A0A177K6L9_9MICO</name>
<dbReference type="EMBL" id="LSTV01000005">
    <property type="protein sequence ID" value="OAH49033.1"/>
    <property type="molecule type" value="Genomic_DNA"/>
</dbReference>
<sequence>MDHDAQHTESDKPIPGGALPDEDPMDAVKKAVEDDAAVPIEKVEPGVDPDSADSSRSLKRTDH</sequence>
<evidence type="ECO:0000313" key="3">
    <source>
        <dbReference type="Proteomes" id="UP000076998"/>
    </source>
</evidence>
<comment type="caution">
    <text evidence="2">The sequence shown here is derived from an EMBL/GenBank/DDBJ whole genome shotgun (WGS) entry which is preliminary data.</text>
</comment>
<evidence type="ECO:0000313" key="2">
    <source>
        <dbReference type="EMBL" id="OAH49033.1"/>
    </source>
</evidence>
<organism evidence="2 3">
    <name type="scientific">Microbacterium oleivorans</name>
    <dbReference type="NCBI Taxonomy" id="273677"/>
    <lineage>
        <taxon>Bacteria</taxon>
        <taxon>Bacillati</taxon>
        <taxon>Actinomycetota</taxon>
        <taxon>Actinomycetes</taxon>
        <taxon>Micrococcales</taxon>
        <taxon>Microbacteriaceae</taxon>
        <taxon>Microbacterium</taxon>
    </lineage>
</organism>
<dbReference type="RefSeq" id="WP_064003806.1">
    <property type="nucleotide sequence ID" value="NZ_JBEYBI010000010.1"/>
</dbReference>
<dbReference type="Proteomes" id="UP000076998">
    <property type="component" value="Unassembled WGS sequence"/>
</dbReference>
<protein>
    <submittedName>
        <fullName evidence="2">Uncharacterized protein</fullName>
    </submittedName>
</protein>
<accession>A0A177K6L9</accession>
<feature type="compositionally biased region" description="Basic and acidic residues" evidence="1">
    <location>
        <begin position="1"/>
        <end position="12"/>
    </location>
</feature>
<gene>
    <name evidence="2" type="ORF">AYL44_13585</name>
</gene>
<feature type="region of interest" description="Disordered" evidence="1">
    <location>
        <begin position="1"/>
        <end position="63"/>
    </location>
</feature>
<proteinExistence type="predicted"/>
<reference evidence="2 3" key="1">
    <citation type="submission" date="2016-02" db="EMBL/GenBank/DDBJ databases">
        <authorList>
            <person name="Wen L."/>
            <person name="He K."/>
            <person name="Yang H."/>
        </authorList>
    </citation>
    <scope>NUCLEOTIDE SEQUENCE [LARGE SCALE GENOMIC DNA]</scope>
    <source>
        <strain evidence="2 3">CD11_3</strain>
    </source>
</reference>